<feature type="transmembrane region" description="Helical" evidence="17">
    <location>
        <begin position="1100"/>
        <end position="1124"/>
    </location>
</feature>
<keyword evidence="12 17" id="KW-0472">Membrane</keyword>
<dbReference type="Pfam" id="PF01839">
    <property type="entry name" value="FG-GAP"/>
    <property type="match status" value="1"/>
</dbReference>
<evidence type="ECO:0000256" key="4">
    <source>
        <dbReference type="ARBA" id="ARBA00022723"/>
    </source>
</evidence>
<dbReference type="Gene3D" id="2.60.40.1530">
    <property type="entry name" value="ntegrin, alpha v. Chain A, domain 4"/>
    <property type="match status" value="1"/>
</dbReference>
<evidence type="ECO:0000256" key="6">
    <source>
        <dbReference type="ARBA" id="ARBA00022737"/>
    </source>
</evidence>
<evidence type="ECO:0000256" key="12">
    <source>
        <dbReference type="ARBA" id="ARBA00023136"/>
    </source>
</evidence>
<accession>A0A8I3NJI1</accession>
<feature type="domain" description="VWFA" evidence="18">
    <location>
        <begin position="180"/>
        <end position="363"/>
    </location>
</feature>
<evidence type="ECO:0000313" key="20">
    <source>
        <dbReference type="Proteomes" id="UP000805418"/>
    </source>
</evidence>
<keyword evidence="9 17" id="KW-0130">Cell adhesion</keyword>
<keyword evidence="10 17" id="KW-1133">Transmembrane helix</keyword>
<keyword evidence="13" id="KW-1015">Disulfide bond</keyword>
<evidence type="ECO:0000313" key="19">
    <source>
        <dbReference type="Ensembl" id="ENSCAFP00845015317.1"/>
    </source>
</evidence>
<dbReference type="FunFam" id="1.20.5.930:FF:000005">
    <property type="entry name" value="Integrin, alpha 10"/>
    <property type="match status" value="1"/>
</dbReference>
<evidence type="ECO:0000256" key="7">
    <source>
        <dbReference type="ARBA" id="ARBA00022837"/>
    </source>
</evidence>
<evidence type="ECO:0000256" key="2">
    <source>
        <dbReference type="ARBA" id="ARBA00008054"/>
    </source>
</evidence>
<evidence type="ECO:0000256" key="5">
    <source>
        <dbReference type="ARBA" id="ARBA00022729"/>
    </source>
</evidence>
<evidence type="ECO:0000256" key="3">
    <source>
        <dbReference type="ARBA" id="ARBA00022692"/>
    </source>
</evidence>
<dbReference type="InterPro" id="IPR032695">
    <property type="entry name" value="Integrin_dom_sf"/>
</dbReference>
<keyword evidence="4" id="KW-0479">Metal-binding</keyword>
<dbReference type="FunFam" id="3.40.50.410:FF:000012">
    <property type="entry name" value="Integrin, alpha 10"/>
    <property type="match status" value="1"/>
</dbReference>
<dbReference type="PROSITE" id="PS50234">
    <property type="entry name" value="VWFA"/>
    <property type="match status" value="1"/>
</dbReference>
<dbReference type="GO" id="GO:0046872">
    <property type="term" value="F:metal ion binding"/>
    <property type="evidence" value="ECO:0007669"/>
    <property type="project" value="UniProtKB-KW"/>
</dbReference>
<dbReference type="SUPFAM" id="SSF53300">
    <property type="entry name" value="vWA-like"/>
    <property type="match status" value="1"/>
</dbReference>
<dbReference type="PANTHER" id="PTHR23220">
    <property type="entry name" value="INTEGRIN ALPHA"/>
    <property type="match status" value="1"/>
</dbReference>
<comment type="subcellular location">
    <subcellularLocation>
        <location evidence="1 17">Membrane</location>
        <topology evidence="1 17">Single-pass type I membrane protein</topology>
    </subcellularLocation>
</comment>
<keyword evidence="3 17" id="KW-0812">Transmembrane</keyword>
<evidence type="ECO:0000256" key="1">
    <source>
        <dbReference type="ARBA" id="ARBA00004479"/>
    </source>
</evidence>
<dbReference type="OrthoDB" id="5317514at2759"/>
<name>A0A8I3NJI1_CANLF</name>
<proteinExistence type="inferred from homology"/>
<feature type="repeat" description="FG-GAP" evidence="16">
    <location>
        <begin position="610"/>
        <end position="670"/>
    </location>
</feature>
<evidence type="ECO:0000256" key="11">
    <source>
        <dbReference type="ARBA" id="ARBA00023037"/>
    </source>
</evidence>
<dbReference type="GO" id="GO:0008305">
    <property type="term" value="C:integrin complex"/>
    <property type="evidence" value="ECO:0007669"/>
    <property type="project" value="InterPro"/>
</dbReference>
<dbReference type="Pfam" id="PF00092">
    <property type="entry name" value="VWA"/>
    <property type="match status" value="1"/>
</dbReference>
<dbReference type="Gene3D" id="2.60.40.1510">
    <property type="entry name" value="ntegrin, alpha v. Chain A, domain 3"/>
    <property type="match status" value="1"/>
</dbReference>
<dbReference type="Pfam" id="PF08441">
    <property type="entry name" value="Integrin_A_Ig_1"/>
    <property type="match status" value="1"/>
</dbReference>
<dbReference type="Gene3D" id="1.20.5.930">
    <property type="entry name" value="Bicelle-embedded integrin alpha(iib) transmembrane segment"/>
    <property type="match status" value="1"/>
</dbReference>
<keyword evidence="15" id="KW-0325">Glycoprotein</keyword>
<evidence type="ECO:0000256" key="16">
    <source>
        <dbReference type="PROSITE-ProRule" id="PRU00803"/>
    </source>
</evidence>
<dbReference type="InterPro" id="IPR013649">
    <property type="entry name" value="Integrin_alpha_Ig-like_1"/>
</dbReference>
<dbReference type="SUPFAM" id="SSF69179">
    <property type="entry name" value="Integrin domains"/>
    <property type="match status" value="3"/>
</dbReference>
<organism evidence="19 20">
    <name type="scientific">Canis lupus familiaris</name>
    <name type="common">Dog</name>
    <name type="synonym">Canis familiaris</name>
    <dbReference type="NCBI Taxonomy" id="9615"/>
    <lineage>
        <taxon>Eukaryota</taxon>
        <taxon>Metazoa</taxon>
        <taxon>Chordata</taxon>
        <taxon>Craniata</taxon>
        <taxon>Vertebrata</taxon>
        <taxon>Euteleostomi</taxon>
        <taxon>Mammalia</taxon>
        <taxon>Eutheria</taxon>
        <taxon>Laurasiatheria</taxon>
        <taxon>Carnivora</taxon>
        <taxon>Caniformia</taxon>
        <taxon>Canidae</taxon>
        <taxon>Canis</taxon>
    </lineage>
</organism>
<dbReference type="CDD" id="cd01469">
    <property type="entry name" value="vWA_integrins_alpha_subunit"/>
    <property type="match status" value="1"/>
</dbReference>
<dbReference type="Gene3D" id="3.40.50.410">
    <property type="entry name" value="von Willebrand factor, type A domain"/>
    <property type="match status" value="1"/>
</dbReference>
<dbReference type="InterPro" id="IPR048285">
    <property type="entry name" value="Integrin_alpha_Ig-like_2"/>
</dbReference>
<dbReference type="GO" id="GO:0007155">
    <property type="term" value="P:cell adhesion"/>
    <property type="evidence" value="ECO:0007669"/>
    <property type="project" value="UniProtKB-KW"/>
</dbReference>
<keyword evidence="8" id="KW-0460">Magnesium</keyword>
<dbReference type="PANTHER" id="PTHR23220:SF26">
    <property type="entry name" value="INTEGRIN ALPHA-10"/>
    <property type="match status" value="1"/>
</dbReference>
<evidence type="ECO:0000256" key="17">
    <source>
        <dbReference type="RuleBase" id="RU003762"/>
    </source>
</evidence>
<sequence length="1146" mass="125431">MVRKDTRGPWGWDCGRALKEGGETDGNLKKSGLLEVAGVRDLLFHAFSLCPISKVMFTQSSYSCFPPRMLVGAPWDGPSGDRRGDVYRCPVGGSHSAPCAKGHLGDYPLGNSSHPAVNMHLGMSLLETDNDGGFMACAPLWSRACGSSVFSSGICARVDASFRPQGSLAPTAQRCPTYMDVVIVLDGSNSIYPWSEVQTFLRRLVGRLFIDPEQVQVGLVQYGESPVHEWSLGDFRTKEEVVRAARNLSRREGRETKTAQAILVACTEGFSLSRGGRPEAARLLVVVTDGESHDGEELPAALKACEAGRVTRYGIAVLGHYLRRQRDPTSFLREIRMIANDPDERFFFNVTDEAALTDIVDALGDRIFGLEGSHGENESSFGLEMSQIGFSTHRLKDGILFGMVGAYDWGGSVLWLEEGHHLFPPRTALEDEFPPAFQNHAAYLGYSVSSMLLRGGRRLFLSGAPRFRHRGKVIAFQLKKDGAVRVAQSLQGEQIGSYFGSELCPLDTDGDGTTNVLLVAAPMFLGPQNKETGRVYVYLVGQQSLLTLQGTLQPEPPQDARFGFAMGAIPDLNQDGFADVAVGAPLEDGHHGALYLYHGTQSGIRPRPAQRIAAISMPQALSYFGRSVDGRLDLDGDDLVDVAVGAQGAAVLLSSRPIVHLGPSLEVTPPAISVVQKNCSRRGQEAACLSAALCFQVTSRTPGRWNRRFYLRFTASLDEWTAGARAVFDGSGQRLSPRRLQLSVGNVTCEQLRFHVLDTSDYLRPLALTVTFALDNTTKPGPVLDEGSPTSIQKLVPFSKDCGPDNECITDLVLQASVDIRGSRRDPFVVRGGRQKVLVSATLENRKENAYNTSLSLSFSRNLHLASFTSQRDSPVKVECAAPSPHVRLCSVAHPVFRTGAKVTFLLEFEFSCSSLLSQVLVRLTASSNSLEKNGTLQDNTAQISAYIQYEPHLLFSSESTLHRYEVHPYGTLPVGPEFKTTLRVQNLGCYVVSGLIISAFLPAVAHGGNYFLSLSQVVTNNASCTVQNLTEPPQPPVHPEEFQYMNRLNGSNTRCQVVRCHLGRLAKGTEVSVGLLRLVHNEFFRRSLLEVIQTRPVLISLWILIGSVLGGLLLLALLVFCLWKLGFFTRKKIPEEEKREGKLEQ</sequence>
<keyword evidence="11 17" id="KW-0401">Integrin</keyword>
<dbReference type="Ensembl" id="ENSCAFT00845019583.1">
    <property type="protein sequence ID" value="ENSCAFP00845015317.1"/>
    <property type="gene ID" value="ENSCAFG00845010945.1"/>
</dbReference>
<dbReference type="AlphaFoldDB" id="A0A8I3NJI1"/>
<evidence type="ECO:0000256" key="10">
    <source>
        <dbReference type="ARBA" id="ARBA00022989"/>
    </source>
</evidence>
<dbReference type="SMART" id="SM00191">
    <property type="entry name" value="Int_alpha"/>
    <property type="match status" value="4"/>
</dbReference>
<dbReference type="InterPro" id="IPR036465">
    <property type="entry name" value="vWFA_dom_sf"/>
</dbReference>
<dbReference type="GO" id="GO:0007229">
    <property type="term" value="P:integrin-mediated signaling pathway"/>
    <property type="evidence" value="ECO:0007669"/>
    <property type="project" value="UniProtKB-KW"/>
</dbReference>
<dbReference type="GeneTree" id="ENSGT00940000158423"/>
<dbReference type="Gene3D" id="2.60.40.1460">
    <property type="entry name" value="Integrin domains. Chain A, domain 2"/>
    <property type="match status" value="1"/>
</dbReference>
<dbReference type="Proteomes" id="UP000805418">
    <property type="component" value="Chromosome 17"/>
</dbReference>
<dbReference type="InterPro" id="IPR002035">
    <property type="entry name" value="VWF_A"/>
</dbReference>
<keyword evidence="5" id="KW-0732">Signal</keyword>
<evidence type="ECO:0000256" key="14">
    <source>
        <dbReference type="ARBA" id="ARBA00023170"/>
    </source>
</evidence>
<dbReference type="PRINTS" id="PR01185">
    <property type="entry name" value="INTEGRINA"/>
</dbReference>
<reference evidence="19" key="3">
    <citation type="submission" date="2025-09" db="UniProtKB">
        <authorList>
            <consortium name="Ensembl"/>
        </authorList>
    </citation>
    <scope>IDENTIFICATION</scope>
    <source>
        <strain evidence="19">Boxer</strain>
    </source>
</reference>
<evidence type="ECO:0000259" key="18">
    <source>
        <dbReference type="PROSITE" id="PS50234"/>
    </source>
</evidence>
<reference evidence="19" key="1">
    <citation type="submission" date="2020-03" db="EMBL/GenBank/DDBJ databases">
        <title>Long-read based genome assembly of a Labrador retriever dog.</title>
        <authorList>
            <person name="Eory L."/>
            <person name="Zhang W."/>
            <person name="Schoenebeck J."/>
        </authorList>
    </citation>
    <scope>NUCLEOTIDE SEQUENCE [LARGE SCALE GENOMIC DNA]</scope>
    <source>
        <strain evidence="19">Labrador retriever</strain>
    </source>
</reference>
<dbReference type="InterPro" id="IPR028994">
    <property type="entry name" value="Integrin_alpha_N"/>
</dbReference>
<gene>
    <name evidence="19" type="primary">ITGA10</name>
</gene>
<dbReference type="InterPro" id="IPR013517">
    <property type="entry name" value="FG-GAP"/>
</dbReference>
<dbReference type="SMART" id="SM00327">
    <property type="entry name" value="VWA"/>
    <property type="match status" value="1"/>
</dbReference>
<keyword evidence="7" id="KW-0106">Calcium</keyword>
<feature type="repeat" description="FG-GAP" evidence="16">
    <location>
        <begin position="485"/>
        <end position="547"/>
    </location>
</feature>
<evidence type="ECO:0000256" key="13">
    <source>
        <dbReference type="ARBA" id="ARBA00023157"/>
    </source>
</evidence>
<keyword evidence="6" id="KW-0677">Repeat</keyword>
<dbReference type="FunFam" id="2.130.10.130:FF:000001">
    <property type="entry name" value="Integrin subunit alpha 10"/>
    <property type="match status" value="1"/>
</dbReference>
<dbReference type="SUPFAM" id="SSF69318">
    <property type="entry name" value="Integrin alpha N-terminal domain"/>
    <property type="match status" value="1"/>
</dbReference>
<keyword evidence="20" id="KW-1185">Reference proteome</keyword>
<dbReference type="InterPro" id="IPR000413">
    <property type="entry name" value="Integrin_alpha"/>
</dbReference>
<comment type="similarity">
    <text evidence="2 17">Belongs to the integrin alpha chain family.</text>
</comment>
<dbReference type="InterPro" id="IPR013519">
    <property type="entry name" value="Int_alpha_beta-p"/>
</dbReference>
<dbReference type="PROSITE" id="PS51470">
    <property type="entry name" value="FG_GAP"/>
    <property type="match status" value="3"/>
</dbReference>
<evidence type="ECO:0000256" key="8">
    <source>
        <dbReference type="ARBA" id="ARBA00022842"/>
    </source>
</evidence>
<protein>
    <submittedName>
        <fullName evidence="19">Integrin subunit alpha 10</fullName>
    </submittedName>
</protein>
<dbReference type="Pfam" id="PF20805">
    <property type="entry name" value="Integrin_A_Ig_2"/>
    <property type="match status" value="1"/>
</dbReference>
<dbReference type="InterPro" id="IPR018184">
    <property type="entry name" value="Integrin_alpha_C_CS"/>
</dbReference>
<reference evidence="19" key="2">
    <citation type="submission" date="2025-08" db="UniProtKB">
        <authorList>
            <consortium name="Ensembl"/>
        </authorList>
    </citation>
    <scope>IDENTIFICATION</scope>
    <source>
        <strain evidence="19">Boxer</strain>
    </source>
</reference>
<keyword evidence="14 17" id="KW-0675">Receptor</keyword>
<dbReference type="PRINTS" id="PR00453">
    <property type="entry name" value="VWFADOMAIN"/>
</dbReference>
<dbReference type="Gene3D" id="2.130.10.130">
    <property type="entry name" value="Integrin alpha, N-terminal"/>
    <property type="match status" value="2"/>
</dbReference>
<feature type="repeat" description="FG-GAP" evidence="16">
    <location>
        <begin position="548"/>
        <end position="606"/>
    </location>
</feature>
<dbReference type="PROSITE" id="PS00242">
    <property type="entry name" value="INTEGRIN_ALPHA"/>
    <property type="match status" value="1"/>
</dbReference>
<evidence type="ECO:0000256" key="15">
    <source>
        <dbReference type="ARBA" id="ARBA00023180"/>
    </source>
</evidence>
<evidence type="ECO:0000256" key="9">
    <source>
        <dbReference type="ARBA" id="ARBA00022889"/>
    </source>
</evidence>